<dbReference type="GeneID" id="37200793"/>
<keyword evidence="3" id="KW-1185">Reference proteome</keyword>
<dbReference type="EMBL" id="KZ824321">
    <property type="protein sequence ID" value="RAL07965.1"/>
    <property type="molecule type" value="Genomic_DNA"/>
</dbReference>
<dbReference type="Proteomes" id="UP000248961">
    <property type="component" value="Unassembled WGS sequence"/>
</dbReference>
<protein>
    <submittedName>
        <fullName evidence="2">Uncharacterized protein</fullName>
    </submittedName>
</protein>
<feature type="compositionally biased region" description="Polar residues" evidence="1">
    <location>
        <begin position="266"/>
        <end position="275"/>
    </location>
</feature>
<dbReference type="OrthoDB" id="3891782at2759"/>
<feature type="region of interest" description="Disordered" evidence="1">
    <location>
        <begin position="203"/>
        <end position="314"/>
    </location>
</feature>
<evidence type="ECO:0000256" key="1">
    <source>
        <dbReference type="SAM" id="MobiDB-lite"/>
    </source>
</evidence>
<gene>
    <name evidence="2" type="ORF">BO97DRAFT_418079</name>
</gene>
<sequence length="506" mass="56244">MATAPSKPSSVSKRAVIVSINDLEVLRFGRFRLAYNDHTNRGSISLTFEANIANLSGRSQLVLRIPPESVQECTLAMPSNVSLFSNDWINLLPAWVPTIKDVITLSLTLSTPGTVRCPPGIEHLYPADPLDLNFDIFAKICKSRSLNIHFSTRQFEESGVAQLEAFSLALQKKCVQEDPFDYARQNVVERDWRAFGLFLEPPPYTNGPTSNQGQQSGPPLYYEGSSSTTVGRKRYRGSISLNGSDSDERQKRPRFTSPSPFGCPTEVNTPSTQTPRLAFPSPGSPTEANTPSILSLSPSSIRPTQFTHTSPSDRIDRESLERIAQRLCGVSDNLIREVLIQSGHRHLLASPGGTAIDSRSESRNSGSAKAKCRLRHYIRQYVDVMIDTRIMPYIGKTVNTAVSEATDQILDFGKTKEAEVSEVIDDGITEIQIKADECSREIEDITEKCTYRIEDQGEQCMNDIEEKGIEVEMAVDEKVAKFKRWLSAPAQSLINELHTNSRRSSI</sequence>
<organism evidence="2 3">
    <name type="scientific">Aspergillus homomorphus (strain CBS 101889)</name>
    <dbReference type="NCBI Taxonomy" id="1450537"/>
    <lineage>
        <taxon>Eukaryota</taxon>
        <taxon>Fungi</taxon>
        <taxon>Dikarya</taxon>
        <taxon>Ascomycota</taxon>
        <taxon>Pezizomycotina</taxon>
        <taxon>Eurotiomycetes</taxon>
        <taxon>Eurotiomycetidae</taxon>
        <taxon>Eurotiales</taxon>
        <taxon>Aspergillaceae</taxon>
        <taxon>Aspergillus</taxon>
        <taxon>Aspergillus subgen. Circumdati</taxon>
    </lineage>
</organism>
<reference evidence="2 3" key="1">
    <citation type="submission" date="2018-02" db="EMBL/GenBank/DDBJ databases">
        <title>The genomes of Aspergillus section Nigri reveals drivers in fungal speciation.</title>
        <authorList>
            <consortium name="DOE Joint Genome Institute"/>
            <person name="Vesth T.C."/>
            <person name="Nybo J."/>
            <person name="Theobald S."/>
            <person name="Brandl J."/>
            <person name="Frisvad J.C."/>
            <person name="Nielsen K.F."/>
            <person name="Lyhne E.K."/>
            <person name="Kogle M.E."/>
            <person name="Kuo A."/>
            <person name="Riley R."/>
            <person name="Clum A."/>
            <person name="Nolan M."/>
            <person name="Lipzen A."/>
            <person name="Salamov A."/>
            <person name="Henrissat B."/>
            <person name="Wiebenga A."/>
            <person name="De vries R.P."/>
            <person name="Grigoriev I.V."/>
            <person name="Mortensen U.H."/>
            <person name="Andersen M.R."/>
            <person name="Baker S.E."/>
        </authorList>
    </citation>
    <scope>NUCLEOTIDE SEQUENCE [LARGE SCALE GENOMIC DNA]</scope>
    <source>
        <strain evidence="2 3">CBS 101889</strain>
    </source>
</reference>
<feature type="compositionally biased region" description="Polar residues" evidence="1">
    <location>
        <begin position="206"/>
        <end position="217"/>
    </location>
</feature>
<evidence type="ECO:0000313" key="3">
    <source>
        <dbReference type="Proteomes" id="UP000248961"/>
    </source>
</evidence>
<name>A0A395HL62_ASPHC</name>
<feature type="compositionally biased region" description="Low complexity" evidence="1">
    <location>
        <begin position="291"/>
        <end position="301"/>
    </location>
</feature>
<proteinExistence type="predicted"/>
<dbReference type="RefSeq" id="XP_025547119.1">
    <property type="nucleotide sequence ID" value="XM_025696504.1"/>
</dbReference>
<evidence type="ECO:0000313" key="2">
    <source>
        <dbReference type="EMBL" id="RAL07965.1"/>
    </source>
</evidence>
<dbReference type="AlphaFoldDB" id="A0A395HL62"/>
<dbReference type="VEuPathDB" id="FungiDB:BO97DRAFT_418079"/>
<accession>A0A395HL62</accession>